<dbReference type="EMBL" id="QJKJ01016098">
    <property type="protein sequence ID" value="RDX61510.1"/>
    <property type="molecule type" value="Genomic_DNA"/>
</dbReference>
<comment type="caution">
    <text evidence="1">The sequence shown here is derived from an EMBL/GenBank/DDBJ whole genome shotgun (WGS) entry which is preliminary data.</text>
</comment>
<feature type="non-terminal residue" evidence="1">
    <location>
        <position position="1"/>
    </location>
</feature>
<evidence type="ECO:0000313" key="1">
    <source>
        <dbReference type="EMBL" id="RDX61510.1"/>
    </source>
</evidence>
<dbReference type="PANTHER" id="PTHR33067">
    <property type="entry name" value="RNA-DIRECTED DNA POLYMERASE-RELATED"/>
    <property type="match status" value="1"/>
</dbReference>
<dbReference type="Gene3D" id="2.40.70.10">
    <property type="entry name" value="Acid Proteases"/>
    <property type="match status" value="1"/>
</dbReference>
<dbReference type="Proteomes" id="UP000257109">
    <property type="component" value="Unassembled WGS sequence"/>
</dbReference>
<sequence>MLLKEKKVQHPTMMLIPTKTIPLPFPSRTIQTRNFDMDDELLKGGNKYPFLDIPKYTKFLKKLYTPKRKLKGDLKIGRYASVHLFVNAMLDLGTPINVMPALVYKLLKLIDLEPTCVIIQLSNRSIIHPLSILEYVLVQVNNLIFPVDFYMLDMEDESSSKGSKLILGRLFSMTAKTMVDVHVGMLSMEFEDNMMHLNIFKAMKHPANNHSVFYLDVIDLLVNNYMHLHSKYPDFVDFTDFGCTCDGSNKCSICA</sequence>
<name>A0A371E668_MUCPR</name>
<proteinExistence type="predicted"/>
<dbReference type="OrthoDB" id="1433126at2759"/>
<dbReference type="InterPro" id="IPR021109">
    <property type="entry name" value="Peptidase_aspartic_dom_sf"/>
</dbReference>
<dbReference type="AlphaFoldDB" id="A0A371E668"/>
<reference evidence="1" key="1">
    <citation type="submission" date="2018-05" db="EMBL/GenBank/DDBJ databases">
        <title>Draft genome of Mucuna pruriens seed.</title>
        <authorList>
            <person name="Nnadi N.E."/>
            <person name="Vos R."/>
            <person name="Hasami M.H."/>
            <person name="Devisetty U.K."/>
            <person name="Aguiy J.C."/>
        </authorList>
    </citation>
    <scope>NUCLEOTIDE SEQUENCE [LARGE SCALE GENOMIC DNA]</scope>
    <source>
        <strain evidence="1">JCA_2017</strain>
    </source>
</reference>
<dbReference type="CDD" id="cd00303">
    <property type="entry name" value="retropepsin_like"/>
    <property type="match status" value="1"/>
</dbReference>
<evidence type="ECO:0000313" key="2">
    <source>
        <dbReference type="Proteomes" id="UP000257109"/>
    </source>
</evidence>
<protein>
    <submittedName>
        <fullName evidence="1">Uncharacterized protein</fullName>
    </submittedName>
</protein>
<keyword evidence="2" id="KW-1185">Reference proteome</keyword>
<dbReference type="PANTHER" id="PTHR33067:SF9">
    <property type="entry name" value="RNA-DIRECTED DNA POLYMERASE"/>
    <property type="match status" value="1"/>
</dbReference>
<accession>A0A371E668</accession>
<organism evidence="1 2">
    <name type="scientific">Mucuna pruriens</name>
    <name type="common">Velvet bean</name>
    <name type="synonym">Dolichos pruriens</name>
    <dbReference type="NCBI Taxonomy" id="157652"/>
    <lineage>
        <taxon>Eukaryota</taxon>
        <taxon>Viridiplantae</taxon>
        <taxon>Streptophyta</taxon>
        <taxon>Embryophyta</taxon>
        <taxon>Tracheophyta</taxon>
        <taxon>Spermatophyta</taxon>
        <taxon>Magnoliopsida</taxon>
        <taxon>eudicotyledons</taxon>
        <taxon>Gunneridae</taxon>
        <taxon>Pentapetalae</taxon>
        <taxon>rosids</taxon>
        <taxon>fabids</taxon>
        <taxon>Fabales</taxon>
        <taxon>Fabaceae</taxon>
        <taxon>Papilionoideae</taxon>
        <taxon>50 kb inversion clade</taxon>
        <taxon>NPAAA clade</taxon>
        <taxon>indigoferoid/millettioid clade</taxon>
        <taxon>Phaseoleae</taxon>
        <taxon>Mucuna</taxon>
    </lineage>
</organism>
<gene>
    <name evidence="1" type="ORF">CR513_60252</name>
</gene>